<feature type="domain" description="Dihydroorotate dehydrogenase catalytic" evidence="15">
    <location>
        <begin position="51"/>
        <end position="349"/>
    </location>
</feature>
<keyword evidence="12" id="KW-0472">Membrane</keyword>
<organism evidence="16 17">
    <name type="scientific">Stieleria magnilauensis</name>
    <dbReference type="NCBI Taxonomy" id="2527963"/>
    <lineage>
        <taxon>Bacteria</taxon>
        <taxon>Pseudomonadati</taxon>
        <taxon>Planctomycetota</taxon>
        <taxon>Planctomycetia</taxon>
        <taxon>Pirellulales</taxon>
        <taxon>Pirellulaceae</taxon>
        <taxon>Stieleria</taxon>
    </lineage>
</organism>
<dbReference type="PROSITE" id="PS00912">
    <property type="entry name" value="DHODEHASE_2"/>
    <property type="match status" value="1"/>
</dbReference>
<evidence type="ECO:0000256" key="8">
    <source>
        <dbReference type="ARBA" id="ARBA00022630"/>
    </source>
</evidence>
<dbReference type="PANTHER" id="PTHR48109:SF4">
    <property type="entry name" value="DIHYDROOROTATE DEHYDROGENASE (QUINONE), MITOCHONDRIAL"/>
    <property type="match status" value="1"/>
</dbReference>
<dbReference type="PANTHER" id="PTHR48109">
    <property type="entry name" value="DIHYDROOROTATE DEHYDROGENASE (QUINONE), MITOCHONDRIAL-RELATED"/>
    <property type="match status" value="1"/>
</dbReference>
<evidence type="ECO:0000256" key="4">
    <source>
        <dbReference type="ARBA" id="ARBA00005161"/>
    </source>
</evidence>
<comment type="cofactor">
    <cofactor evidence="1">
        <name>FMN</name>
        <dbReference type="ChEBI" id="CHEBI:58210"/>
    </cofactor>
</comment>
<reference evidence="16 17" key="1">
    <citation type="submission" date="2019-02" db="EMBL/GenBank/DDBJ databases">
        <title>Deep-cultivation of Planctomycetes and their phenomic and genomic characterization uncovers novel biology.</title>
        <authorList>
            <person name="Wiegand S."/>
            <person name="Jogler M."/>
            <person name="Boedeker C."/>
            <person name="Pinto D."/>
            <person name="Vollmers J."/>
            <person name="Rivas-Marin E."/>
            <person name="Kohn T."/>
            <person name="Peeters S.H."/>
            <person name="Heuer A."/>
            <person name="Rast P."/>
            <person name="Oberbeckmann S."/>
            <person name="Bunk B."/>
            <person name="Jeske O."/>
            <person name="Meyerdierks A."/>
            <person name="Storesund J.E."/>
            <person name="Kallscheuer N."/>
            <person name="Luecker S."/>
            <person name="Lage O.M."/>
            <person name="Pohl T."/>
            <person name="Merkel B.J."/>
            <person name="Hornburger P."/>
            <person name="Mueller R.-W."/>
            <person name="Bruemmer F."/>
            <person name="Labrenz M."/>
            <person name="Spormann A.M."/>
            <person name="Op den Camp H."/>
            <person name="Overmann J."/>
            <person name="Amann R."/>
            <person name="Jetten M.S.M."/>
            <person name="Mascher T."/>
            <person name="Medema M.H."/>
            <person name="Devos D.P."/>
            <person name="Kaster A.-K."/>
            <person name="Ovreas L."/>
            <person name="Rohde M."/>
            <person name="Galperin M.Y."/>
            <person name="Jogler C."/>
        </authorList>
    </citation>
    <scope>NUCLEOTIDE SEQUENCE [LARGE SCALE GENOMIC DNA]</scope>
    <source>
        <strain evidence="16 17">TBK1r</strain>
    </source>
</reference>
<sequence>MIYQRLLRPLLFRFDPEWAHDQAIAWGAVATRIPGLLRCASRMHRVEDSRLNIQVAGISFENPLGLAAGYDKSGRAVAAMASLGFGHLEIGSVSAMPSAGNAKPRLWRLPIDHAICVHYGLPNDGAAAVAKRLQGQSISTPLGINLVNTNHGECLGALSNDEIIQDYVTAAETLQACASYFMLNLSCPNTSDGRAFFDTPGRLRELLDRLASISIDVPLFLKLSPDWDDAAIDRILQTVDGFDSVAGFMFNLSSRRRSGLATPREIWNDWPGAISGKPTREWMDGRIVSLYRKMDRRRYRIIAAGGVVTAEDAYRKLRAGASLVQLLTALVYEGPGVVRRINRGLLKLMERDGVSHVADIVGTDADPS</sequence>
<comment type="pathway">
    <text evidence="4">Pyrimidine metabolism; UMP biosynthesis via de novo pathway; orotate from (S)-dihydroorotate (quinone route): step 1/1.</text>
</comment>
<evidence type="ECO:0000256" key="10">
    <source>
        <dbReference type="ARBA" id="ARBA00022975"/>
    </source>
</evidence>
<evidence type="ECO:0000256" key="12">
    <source>
        <dbReference type="ARBA" id="ARBA00023136"/>
    </source>
</evidence>
<dbReference type="Proteomes" id="UP000318081">
    <property type="component" value="Chromosome"/>
</dbReference>
<comment type="similarity">
    <text evidence="5">Belongs to the dihydroorotate dehydrogenase family. Type 2 subfamily.</text>
</comment>
<evidence type="ECO:0000256" key="1">
    <source>
        <dbReference type="ARBA" id="ARBA00001917"/>
    </source>
</evidence>
<dbReference type="NCBIfam" id="NF003652">
    <property type="entry name" value="PRK05286.2-5"/>
    <property type="match status" value="1"/>
</dbReference>
<dbReference type="Gene3D" id="3.20.20.70">
    <property type="entry name" value="Aldolase class I"/>
    <property type="match status" value="1"/>
</dbReference>
<dbReference type="GO" id="GO:0106430">
    <property type="term" value="F:dihydroorotate dehydrogenase (quinone) activity"/>
    <property type="evidence" value="ECO:0007669"/>
    <property type="project" value="UniProtKB-EC"/>
</dbReference>
<evidence type="ECO:0000256" key="3">
    <source>
        <dbReference type="ARBA" id="ARBA00004370"/>
    </source>
</evidence>
<comment type="function">
    <text evidence="2">Catalyzes the conversion of dihydroorotate to orotate with quinone as electron acceptor.</text>
</comment>
<dbReference type="InterPro" id="IPR005719">
    <property type="entry name" value="Dihydroorotate_DH_2"/>
</dbReference>
<keyword evidence="10" id="KW-0665">Pyrimidine biosynthesis</keyword>
<dbReference type="SUPFAM" id="SSF51395">
    <property type="entry name" value="FMN-linked oxidoreductases"/>
    <property type="match status" value="1"/>
</dbReference>
<dbReference type="RefSeq" id="WP_145217921.1">
    <property type="nucleotide sequence ID" value="NZ_CP036432.1"/>
</dbReference>
<evidence type="ECO:0000256" key="13">
    <source>
        <dbReference type="ARBA" id="ARBA00048639"/>
    </source>
</evidence>
<name>A0ABX5XX91_9BACT</name>
<evidence type="ECO:0000256" key="11">
    <source>
        <dbReference type="ARBA" id="ARBA00023002"/>
    </source>
</evidence>
<gene>
    <name evidence="16" type="primary">pyrD_2</name>
    <name evidence="16" type="ORF">TBK1r_56520</name>
</gene>
<dbReference type="EMBL" id="CP036432">
    <property type="protein sequence ID" value="QDV86633.1"/>
    <property type="molecule type" value="Genomic_DNA"/>
</dbReference>
<dbReference type="InterPro" id="IPR013785">
    <property type="entry name" value="Aldolase_TIM"/>
</dbReference>
<evidence type="ECO:0000313" key="16">
    <source>
        <dbReference type="EMBL" id="QDV86633.1"/>
    </source>
</evidence>
<evidence type="ECO:0000256" key="2">
    <source>
        <dbReference type="ARBA" id="ARBA00003125"/>
    </source>
</evidence>
<evidence type="ECO:0000256" key="14">
    <source>
        <dbReference type="NCBIfam" id="TIGR01036"/>
    </source>
</evidence>
<dbReference type="InterPro" id="IPR005720">
    <property type="entry name" value="Dihydroorotate_DH_cat"/>
</dbReference>
<dbReference type="InterPro" id="IPR001295">
    <property type="entry name" value="Dihydroorotate_DH_CS"/>
</dbReference>
<proteinExistence type="inferred from homology"/>
<dbReference type="InterPro" id="IPR050074">
    <property type="entry name" value="DHO_dehydrogenase"/>
</dbReference>
<dbReference type="Pfam" id="PF01180">
    <property type="entry name" value="DHO_dh"/>
    <property type="match status" value="1"/>
</dbReference>
<evidence type="ECO:0000256" key="9">
    <source>
        <dbReference type="ARBA" id="ARBA00022643"/>
    </source>
</evidence>
<dbReference type="EC" id="1.3.5.2" evidence="6 14"/>
<evidence type="ECO:0000256" key="5">
    <source>
        <dbReference type="ARBA" id="ARBA00005359"/>
    </source>
</evidence>
<dbReference type="CDD" id="cd04738">
    <property type="entry name" value="DHOD_2_like"/>
    <property type="match status" value="1"/>
</dbReference>
<keyword evidence="9" id="KW-0288">FMN</keyword>
<protein>
    <recommendedName>
        <fullName evidence="7 14">Dihydroorotate dehydrogenase (quinone)</fullName>
        <ecNumber evidence="6 14">1.3.5.2</ecNumber>
    </recommendedName>
</protein>
<comment type="catalytic activity">
    <reaction evidence="13">
        <text>(S)-dihydroorotate + a quinone = orotate + a quinol</text>
        <dbReference type="Rhea" id="RHEA:30187"/>
        <dbReference type="ChEBI" id="CHEBI:24646"/>
        <dbReference type="ChEBI" id="CHEBI:30839"/>
        <dbReference type="ChEBI" id="CHEBI:30864"/>
        <dbReference type="ChEBI" id="CHEBI:132124"/>
        <dbReference type="EC" id="1.3.5.2"/>
    </reaction>
</comment>
<evidence type="ECO:0000256" key="6">
    <source>
        <dbReference type="ARBA" id="ARBA00012791"/>
    </source>
</evidence>
<dbReference type="NCBIfam" id="TIGR01036">
    <property type="entry name" value="pyrD_sub2"/>
    <property type="match status" value="1"/>
</dbReference>
<accession>A0ABX5XX91</accession>
<comment type="subcellular location">
    <subcellularLocation>
        <location evidence="3">Membrane</location>
    </subcellularLocation>
</comment>
<evidence type="ECO:0000256" key="7">
    <source>
        <dbReference type="ARBA" id="ARBA00018366"/>
    </source>
</evidence>
<evidence type="ECO:0000313" key="17">
    <source>
        <dbReference type="Proteomes" id="UP000318081"/>
    </source>
</evidence>
<evidence type="ECO:0000259" key="15">
    <source>
        <dbReference type="Pfam" id="PF01180"/>
    </source>
</evidence>
<keyword evidence="8" id="KW-0285">Flavoprotein</keyword>
<keyword evidence="17" id="KW-1185">Reference proteome</keyword>
<keyword evidence="11 16" id="KW-0560">Oxidoreductase</keyword>